<keyword evidence="4 10" id="KW-1133">Transmembrane helix</keyword>
<keyword evidence="8" id="KW-0868">Chloride</keyword>
<feature type="transmembrane region" description="Helical" evidence="10">
    <location>
        <begin position="21"/>
        <end position="42"/>
    </location>
</feature>
<keyword evidence="5" id="KW-0406">Ion transport</keyword>
<organism evidence="11 12">
    <name type="scientific">Bdellovibrio svalbardensis</name>
    <dbReference type="NCBI Taxonomy" id="2972972"/>
    <lineage>
        <taxon>Bacteria</taxon>
        <taxon>Pseudomonadati</taxon>
        <taxon>Bdellovibrionota</taxon>
        <taxon>Bdellovibrionia</taxon>
        <taxon>Bdellovibrionales</taxon>
        <taxon>Pseudobdellovibrionaceae</taxon>
        <taxon>Bdellovibrio</taxon>
    </lineage>
</organism>
<evidence type="ECO:0000256" key="7">
    <source>
        <dbReference type="ARBA" id="ARBA00023173"/>
    </source>
</evidence>
<keyword evidence="6 10" id="KW-0472">Membrane</keyword>
<feature type="transmembrane region" description="Helical" evidence="10">
    <location>
        <begin position="279"/>
        <end position="298"/>
    </location>
</feature>
<dbReference type="SUPFAM" id="SSF81340">
    <property type="entry name" value="Clc chloride channel"/>
    <property type="match status" value="1"/>
</dbReference>
<evidence type="ECO:0000256" key="10">
    <source>
        <dbReference type="SAM" id="Phobius"/>
    </source>
</evidence>
<dbReference type="InterPro" id="IPR001807">
    <property type="entry name" value="ClC"/>
</dbReference>
<keyword evidence="9" id="KW-0407">Ion channel</keyword>
<feature type="transmembrane region" description="Helical" evidence="10">
    <location>
        <begin position="62"/>
        <end position="79"/>
    </location>
</feature>
<evidence type="ECO:0000256" key="1">
    <source>
        <dbReference type="ARBA" id="ARBA00004141"/>
    </source>
</evidence>
<dbReference type="Gene3D" id="1.10.3080.10">
    <property type="entry name" value="Clc chloride channel"/>
    <property type="match status" value="1"/>
</dbReference>
<dbReference type="PANTHER" id="PTHR43427:SF6">
    <property type="entry name" value="CHLORIDE CHANNEL PROTEIN CLC-E"/>
    <property type="match status" value="1"/>
</dbReference>
<dbReference type="InterPro" id="IPR014743">
    <property type="entry name" value="Cl-channel_core"/>
</dbReference>
<protein>
    <submittedName>
        <fullName evidence="11">Chloride channel protein</fullName>
    </submittedName>
</protein>
<evidence type="ECO:0000256" key="8">
    <source>
        <dbReference type="ARBA" id="ARBA00023214"/>
    </source>
</evidence>
<accession>A0ABT6DMX9</accession>
<proteinExistence type="predicted"/>
<keyword evidence="7" id="KW-0869">Chloride channel</keyword>
<feature type="transmembrane region" description="Helical" evidence="10">
    <location>
        <begin position="207"/>
        <end position="229"/>
    </location>
</feature>
<evidence type="ECO:0000256" key="9">
    <source>
        <dbReference type="ARBA" id="ARBA00023303"/>
    </source>
</evidence>
<dbReference type="PANTHER" id="PTHR43427">
    <property type="entry name" value="CHLORIDE CHANNEL PROTEIN CLC-E"/>
    <property type="match status" value="1"/>
</dbReference>
<feature type="transmembrane region" description="Helical" evidence="10">
    <location>
        <begin position="241"/>
        <end position="267"/>
    </location>
</feature>
<evidence type="ECO:0000256" key="2">
    <source>
        <dbReference type="ARBA" id="ARBA00022448"/>
    </source>
</evidence>
<feature type="transmembrane region" description="Helical" evidence="10">
    <location>
        <begin position="332"/>
        <end position="357"/>
    </location>
</feature>
<evidence type="ECO:0000256" key="5">
    <source>
        <dbReference type="ARBA" id="ARBA00023065"/>
    </source>
</evidence>
<reference evidence="11" key="1">
    <citation type="submission" date="2022-08" db="EMBL/GenBank/DDBJ databases">
        <title>Novel Bdellovibrio Species Isolated from Svalbard: Designation Bdellovibrio svalbardensis.</title>
        <authorList>
            <person name="Mitchell R.J."/>
            <person name="Choi S.Y."/>
        </authorList>
    </citation>
    <scope>NUCLEOTIDE SEQUENCE</scope>
    <source>
        <strain evidence="11">PAP01</strain>
    </source>
</reference>
<comment type="caution">
    <text evidence="11">The sequence shown here is derived from an EMBL/GenBank/DDBJ whole genome shotgun (WGS) entry which is preliminary data.</text>
</comment>
<feature type="transmembrane region" description="Helical" evidence="10">
    <location>
        <begin position="369"/>
        <end position="394"/>
    </location>
</feature>
<dbReference type="Pfam" id="PF00654">
    <property type="entry name" value="Voltage_CLC"/>
    <property type="match status" value="1"/>
</dbReference>
<sequence length="450" mass="48844">MTTPSWRSKLQHYLNKFEYEKSLRLVPFLVASLAAAGTAIIYSKVFFQAEEGALWLINNTHWSLSLTATLLTIFLSWFIPYRIARQAGGSGIPQMLIANELDPAKDKSLIRSLIGIRVIATKILASLICVLGGGAVGQEGPTLQIASGIFYRIGEKSTHWIQQISSRTFILAGGASGLAAAFNTPLGGIAYALEELSKDTFNNFKTYVLWSVITTGILVQTFMGGYLYLGFPTLESVSITTYINVIGISLLAGAIGSYFGSILYGIAEFRKKFTGAKQLIALNLACGFLFWLGIYFLSRTGVGGGKLLILDLLFNGQWATPSDILVRIAGPLLMSLAGVAGGLFAPSLAIGAAMGSLFSQIFWPHNHHLLIMAGMIAFLTGFMRTPFTAFILIFEMTDRHSALFPMMISAAVAAGISRSFQKHSFYDRIKDDFLDARKINSPESGSPPPT</sequence>
<evidence type="ECO:0000313" key="12">
    <source>
        <dbReference type="Proteomes" id="UP001152321"/>
    </source>
</evidence>
<dbReference type="EMBL" id="JANRMI010000007">
    <property type="protein sequence ID" value="MDG0818234.1"/>
    <property type="molecule type" value="Genomic_DNA"/>
</dbReference>
<keyword evidence="3 10" id="KW-0812">Transmembrane</keyword>
<keyword evidence="12" id="KW-1185">Reference proteome</keyword>
<dbReference type="Proteomes" id="UP001152321">
    <property type="component" value="Unassembled WGS sequence"/>
</dbReference>
<dbReference type="CDD" id="cd01034">
    <property type="entry name" value="EriC_like"/>
    <property type="match status" value="1"/>
</dbReference>
<dbReference type="PRINTS" id="PR00762">
    <property type="entry name" value="CLCHANNEL"/>
</dbReference>
<dbReference type="InterPro" id="IPR050368">
    <property type="entry name" value="ClC-type_chloride_channel"/>
</dbReference>
<dbReference type="RefSeq" id="WP_277579710.1">
    <property type="nucleotide sequence ID" value="NZ_JANRMI010000007.1"/>
</dbReference>
<comment type="subcellular location">
    <subcellularLocation>
        <location evidence="1">Membrane</location>
        <topology evidence="1">Multi-pass membrane protein</topology>
    </subcellularLocation>
</comment>
<evidence type="ECO:0000256" key="4">
    <source>
        <dbReference type="ARBA" id="ARBA00022989"/>
    </source>
</evidence>
<evidence type="ECO:0000313" key="11">
    <source>
        <dbReference type="EMBL" id="MDG0818234.1"/>
    </source>
</evidence>
<gene>
    <name evidence="11" type="ORF">NWE73_17765</name>
</gene>
<evidence type="ECO:0000256" key="3">
    <source>
        <dbReference type="ARBA" id="ARBA00022692"/>
    </source>
</evidence>
<keyword evidence="2" id="KW-0813">Transport</keyword>
<feature type="transmembrane region" description="Helical" evidence="10">
    <location>
        <begin position="400"/>
        <end position="420"/>
    </location>
</feature>
<name>A0ABT6DMX9_9BACT</name>
<evidence type="ECO:0000256" key="6">
    <source>
        <dbReference type="ARBA" id="ARBA00023136"/>
    </source>
</evidence>